<keyword evidence="3" id="KW-0342">GTP-binding</keyword>
<dbReference type="PROSITE" id="PS51720">
    <property type="entry name" value="G_AIG1"/>
    <property type="match status" value="1"/>
</dbReference>
<name>A0A6P5JH39_PHACI</name>
<dbReference type="InterPro" id="IPR006703">
    <property type="entry name" value="G_AIG1"/>
</dbReference>
<evidence type="ECO:0000256" key="1">
    <source>
        <dbReference type="ARBA" id="ARBA00008535"/>
    </source>
</evidence>
<dbReference type="GO" id="GO:0005829">
    <property type="term" value="C:cytosol"/>
    <property type="evidence" value="ECO:0007669"/>
    <property type="project" value="TreeGrafter"/>
</dbReference>
<evidence type="ECO:0000313" key="6">
    <source>
        <dbReference type="Proteomes" id="UP000515140"/>
    </source>
</evidence>
<dbReference type="CDD" id="cd01852">
    <property type="entry name" value="AIG1"/>
    <property type="match status" value="1"/>
</dbReference>
<dbReference type="RefSeq" id="XP_020833540.1">
    <property type="nucleotide sequence ID" value="XM_020977881.1"/>
</dbReference>
<organism evidence="6 7">
    <name type="scientific">Phascolarctos cinereus</name>
    <name type="common">Koala</name>
    <dbReference type="NCBI Taxonomy" id="38626"/>
    <lineage>
        <taxon>Eukaryota</taxon>
        <taxon>Metazoa</taxon>
        <taxon>Chordata</taxon>
        <taxon>Craniata</taxon>
        <taxon>Vertebrata</taxon>
        <taxon>Euteleostomi</taxon>
        <taxon>Mammalia</taxon>
        <taxon>Metatheria</taxon>
        <taxon>Diprotodontia</taxon>
        <taxon>Phascolarctidae</taxon>
        <taxon>Phascolarctos</taxon>
    </lineage>
</organism>
<reference evidence="7" key="1">
    <citation type="submission" date="2025-08" db="UniProtKB">
        <authorList>
            <consortium name="RefSeq"/>
        </authorList>
    </citation>
    <scope>IDENTIFICATION</scope>
    <source>
        <tissue evidence="7">Spleen</tissue>
    </source>
</reference>
<comment type="similarity">
    <text evidence="1">Belongs to the TRAFAC class TrmE-Era-EngA-EngB-Septin-like GTPase superfamily. AIG1/Toc34/Toc159-like paraseptin GTPase family. IAN subfamily.</text>
</comment>
<dbReference type="CTD" id="474344"/>
<dbReference type="FunCoup" id="A0A6P5JH39">
    <property type="interactions" value="55"/>
</dbReference>
<dbReference type="InterPro" id="IPR027417">
    <property type="entry name" value="P-loop_NTPase"/>
</dbReference>
<dbReference type="SUPFAM" id="SSF52540">
    <property type="entry name" value="P-loop containing nucleoside triphosphate hydrolases"/>
    <property type="match status" value="1"/>
</dbReference>
<protein>
    <submittedName>
        <fullName evidence="7">GTPase IMAP family member 6</fullName>
    </submittedName>
</protein>
<dbReference type="InterPro" id="IPR045058">
    <property type="entry name" value="GIMA/IAN/Toc"/>
</dbReference>
<dbReference type="AlphaFoldDB" id="A0A6P5JH39"/>
<proteinExistence type="inferred from homology"/>
<dbReference type="PANTHER" id="PTHR10903">
    <property type="entry name" value="GTPASE, IMAP FAMILY MEMBER-RELATED"/>
    <property type="match status" value="1"/>
</dbReference>
<evidence type="ECO:0000259" key="5">
    <source>
        <dbReference type="PROSITE" id="PS51720"/>
    </source>
</evidence>
<evidence type="ECO:0000256" key="2">
    <source>
        <dbReference type="ARBA" id="ARBA00022741"/>
    </source>
</evidence>
<evidence type="ECO:0000313" key="7">
    <source>
        <dbReference type="RefSeq" id="XP_020833540.1"/>
    </source>
</evidence>
<dbReference type="GeneID" id="110201956"/>
<evidence type="ECO:0000256" key="3">
    <source>
        <dbReference type="ARBA" id="ARBA00023134"/>
    </source>
</evidence>
<dbReference type="FunFam" id="3.40.50.300:FF:000366">
    <property type="entry name" value="GTPase, IMAP family member 2"/>
    <property type="match status" value="1"/>
</dbReference>
<evidence type="ECO:0000256" key="4">
    <source>
        <dbReference type="SAM" id="MobiDB-lite"/>
    </source>
</evidence>
<dbReference type="PANTHER" id="PTHR10903:SF144">
    <property type="entry name" value="GTPASE IMAP FAMILY MEMBER 6"/>
    <property type="match status" value="1"/>
</dbReference>
<dbReference type="KEGG" id="pcw:110201956"/>
<keyword evidence="6" id="KW-1185">Reference proteome</keyword>
<dbReference type="InParanoid" id="A0A6P5JH39"/>
<dbReference type="Proteomes" id="UP000515140">
    <property type="component" value="Unplaced"/>
</dbReference>
<sequence>MEGRRGDGEPCGDTEILADQATQGNGPVMPSELRLILVGKTGSGKSATGNTILGKKAFKSKLSCRPVTESCQRESRKWHGKTLVVIDTPDIFSSSAQTNRDLEICRCMALSSPGPHALLLVIQLGRYTNEDKEALRCIQEIFGPGILSHTILVFTRKEDLGGETLKEYLQGTGSKSLAWLYVVCEGFHCGFNNKIEGEGQEAQLKELMDMIEGIVWKNNFRCYSNEVYDYIQQNIQQLREELGEEPIGQGQGSKGAFCKENMASEESDQTCSALESLMTIQRKYKQNQKSMLKMESQTP</sequence>
<accession>A0A6P5JH39</accession>
<dbReference type="GO" id="GO:0005525">
    <property type="term" value="F:GTP binding"/>
    <property type="evidence" value="ECO:0007669"/>
    <property type="project" value="UniProtKB-KW"/>
</dbReference>
<gene>
    <name evidence="7" type="primary">GIMAP6</name>
</gene>
<feature type="region of interest" description="Disordered" evidence="4">
    <location>
        <begin position="1"/>
        <end position="24"/>
    </location>
</feature>
<keyword evidence="2" id="KW-0547">Nucleotide-binding</keyword>
<feature type="domain" description="AIG1-type G" evidence="5">
    <location>
        <begin position="30"/>
        <end position="232"/>
    </location>
</feature>
<dbReference type="Gene3D" id="3.40.50.300">
    <property type="entry name" value="P-loop containing nucleotide triphosphate hydrolases"/>
    <property type="match status" value="1"/>
</dbReference>
<dbReference type="Pfam" id="PF04548">
    <property type="entry name" value="AIG1"/>
    <property type="match status" value="1"/>
</dbReference>